<proteinExistence type="predicted"/>
<dbReference type="Pfam" id="PF11148">
    <property type="entry name" value="DUF2922"/>
    <property type="match status" value="1"/>
</dbReference>
<dbReference type="OrthoDB" id="2454247at2"/>
<accession>A0A143YRG8</accession>
<sequence length="77" mass="8185">MNTTVTLELKFGTADGKTRSLSVKNPKSGLTAAELQPAMASIIGLNVFEVKGVNPYAAVNSARYVERTITDVITDAK</sequence>
<dbReference type="Proteomes" id="UP000242754">
    <property type="component" value="Unassembled WGS sequence"/>
</dbReference>
<dbReference type="STRING" id="140314.SAMN04488076_104155"/>
<reference evidence="1 2" key="1">
    <citation type="submission" date="2016-02" db="EMBL/GenBank/DDBJ databases">
        <authorList>
            <person name="Wen L."/>
            <person name="He K."/>
            <person name="Yang H."/>
        </authorList>
    </citation>
    <scope>NUCLEOTIDE SEQUENCE [LARGE SCALE GENOMIC DNA]</scope>
    <source>
        <strain evidence="1">Trichococcus palustris</strain>
    </source>
</reference>
<organism evidence="1 2">
    <name type="scientific">Trichococcus palustris</name>
    <dbReference type="NCBI Taxonomy" id="140314"/>
    <lineage>
        <taxon>Bacteria</taxon>
        <taxon>Bacillati</taxon>
        <taxon>Bacillota</taxon>
        <taxon>Bacilli</taxon>
        <taxon>Lactobacillales</taxon>
        <taxon>Carnobacteriaceae</taxon>
        <taxon>Trichococcus</taxon>
    </lineage>
</organism>
<protein>
    <recommendedName>
        <fullName evidence="3">DUF2922 domain-containing protein</fullName>
    </recommendedName>
</protein>
<gene>
    <name evidence="1" type="ORF">Tpal_2116</name>
</gene>
<evidence type="ECO:0000313" key="1">
    <source>
        <dbReference type="EMBL" id="CZQ97211.1"/>
    </source>
</evidence>
<dbReference type="EMBL" id="FJNE01000006">
    <property type="protein sequence ID" value="CZQ97211.1"/>
    <property type="molecule type" value="Genomic_DNA"/>
</dbReference>
<keyword evidence="2" id="KW-1185">Reference proteome</keyword>
<dbReference type="InterPro" id="IPR021321">
    <property type="entry name" value="DUF2922"/>
</dbReference>
<evidence type="ECO:0008006" key="3">
    <source>
        <dbReference type="Google" id="ProtNLM"/>
    </source>
</evidence>
<evidence type="ECO:0000313" key="2">
    <source>
        <dbReference type="Proteomes" id="UP000242754"/>
    </source>
</evidence>
<name>A0A143YRG8_9LACT</name>
<dbReference type="RefSeq" id="WP_087033664.1">
    <property type="nucleotide sequence ID" value="NZ_FJNE01000006.1"/>
</dbReference>
<dbReference type="AlphaFoldDB" id="A0A143YRG8"/>